<feature type="transmembrane region" description="Helical" evidence="6">
    <location>
        <begin position="39"/>
        <end position="58"/>
    </location>
</feature>
<dbReference type="SUPFAM" id="SSF103481">
    <property type="entry name" value="Multidrug resistance efflux transporter EmrE"/>
    <property type="match status" value="2"/>
</dbReference>
<comment type="similarity">
    <text evidence="2">Belongs to the EamA transporter family.</text>
</comment>
<feature type="transmembrane region" description="Helical" evidence="6">
    <location>
        <begin position="70"/>
        <end position="91"/>
    </location>
</feature>
<evidence type="ECO:0000256" key="1">
    <source>
        <dbReference type="ARBA" id="ARBA00004141"/>
    </source>
</evidence>
<comment type="subcellular location">
    <subcellularLocation>
        <location evidence="1">Membrane</location>
        <topology evidence="1">Multi-pass membrane protein</topology>
    </subcellularLocation>
</comment>
<comment type="caution">
    <text evidence="8">The sequence shown here is derived from an EMBL/GenBank/DDBJ whole genome shotgun (WGS) entry which is preliminary data.</text>
</comment>
<protein>
    <submittedName>
        <fullName evidence="8">DMT family transporter</fullName>
    </submittedName>
</protein>
<keyword evidence="4 6" id="KW-1133">Transmembrane helix</keyword>
<dbReference type="InterPro" id="IPR037185">
    <property type="entry name" value="EmrE-like"/>
</dbReference>
<dbReference type="InterPro" id="IPR050638">
    <property type="entry name" value="AA-Vitamin_Transporters"/>
</dbReference>
<evidence type="ECO:0000313" key="9">
    <source>
        <dbReference type="Proteomes" id="UP001237592"/>
    </source>
</evidence>
<evidence type="ECO:0000256" key="4">
    <source>
        <dbReference type="ARBA" id="ARBA00022989"/>
    </source>
</evidence>
<dbReference type="Pfam" id="PF00892">
    <property type="entry name" value="EamA"/>
    <property type="match status" value="2"/>
</dbReference>
<feature type="transmembrane region" description="Helical" evidence="6">
    <location>
        <begin position="192"/>
        <end position="211"/>
    </location>
</feature>
<proteinExistence type="inferred from homology"/>
<keyword evidence="3 6" id="KW-0812">Transmembrane</keyword>
<evidence type="ECO:0000256" key="5">
    <source>
        <dbReference type="ARBA" id="ARBA00023136"/>
    </source>
</evidence>
<evidence type="ECO:0000256" key="3">
    <source>
        <dbReference type="ARBA" id="ARBA00022692"/>
    </source>
</evidence>
<evidence type="ECO:0000259" key="7">
    <source>
        <dbReference type="Pfam" id="PF00892"/>
    </source>
</evidence>
<keyword evidence="9" id="KW-1185">Reference proteome</keyword>
<dbReference type="PANTHER" id="PTHR32322">
    <property type="entry name" value="INNER MEMBRANE TRANSPORTER"/>
    <property type="match status" value="1"/>
</dbReference>
<dbReference type="Proteomes" id="UP001237592">
    <property type="component" value="Unassembled WGS sequence"/>
</dbReference>
<reference evidence="8 9" key="1">
    <citation type="submission" date="2023-08" db="EMBL/GenBank/DDBJ databases">
        <title>Draft genome sequence of Janthinobacterium lividum.</title>
        <authorList>
            <person name="Chun B.H."/>
            <person name="Lee Y."/>
        </authorList>
    </citation>
    <scope>NUCLEOTIDE SEQUENCE [LARGE SCALE GENOMIC DNA]</scope>
    <source>
        <strain evidence="8 9">AMJK</strain>
    </source>
</reference>
<feature type="transmembrane region" description="Helical" evidence="6">
    <location>
        <begin position="12"/>
        <end position="33"/>
    </location>
</feature>
<dbReference type="EMBL" id="JAVFKP010000001">
    <property type="protein sequence ID" value="MDQ4624318.1"/>
    <property type="molecule type" value="Genomic_DNA"/>
</dbReference>
<feature type="transmembrane region" description="Helical" evidence="6">
    <location>
        <begin position="217"/>
        <end position="241"/>
    </location>
</feature>
<feature type="transmembrane region" description="Helical" evidence="6">
    <location>
        <begin position="253"/>
        <end position="272"/>
    </location>
</feature>
<evidence type="ECO:0000313" key="8">
    <source>
        <dbReference type="EMBL" id="MDQ4624318.1"/>
    </source>
</evidence>
<feature type="transmembrane region" description="Helical" evidence="6">
    <location>
        <begin position="160"/>
        <end position="180"/>
    </location>
</feature>
<feature type="domain" description="EamA" evidence="7">
    <location>
        <begin position="12"/>
        <end position="143"/>
    </location>
</feature>
<feature type="transmembrane region" description="Helical" evidence="6">
    <location>
        <begin position="129"/>
        <end position="148"/>
    </location>
</feature>
<organism evidence="8 9">
    <name type="scientific">Janthinobacterium lividum</name>
    <dbReference type="NCBI Taxonomy" id="29581"/>
    <lineage>
        <taxon>Bacteria</taxon>
        <taxon>Pseudomonadati</taxon>
        <taxon>Pseudomonadota</taxon>
        <taxon>Betaproteobacteria</taxon>
        <taxon>Burkholderiales</taxon>
        <taxon>Oxalobacteraceae</taxon>
        <taxon>Janthinobacterium</taxon>
    </lineage>
</organism>
<evidence type="ECO:0000256" key="6">
    <source>
        <dbReference type="SAM" id="Phobius"/>
    </source>
</evidence>
<feature type="transmembrane region" description="Helical" evidence="6">
    <location>
        <begin position="97"/>
        <end position="117"/>
    </location>
</feature>
<keyword evidence="5 6" id="KW-0472">Membrane</keyword>
<accession>A0ABU0XLC5</accession>
<dbReference type="InterPro" id="IPR000620">
    <property type="entry name" value="EamA_dom"/>
</dbReference>
<dbReference type="RefSeq" id="WP_307777891.1">
    <property type="nucleotide sequence ID" value="NZ_JAVFKP010000001.1"/>
</dbReference>
<sequence length="315" mass="33037">METRKAMDGQAVVVMTLLCLVWSLQQVGIKAVAHDMAPVLQIALRSGLAAMLVGLLMLARRENLAQARAAWRPGLLAGSLFALEYVLLGAGLQYTSAAHAVVFLYTGPLFVALGLHFRLASERLTPLQWAGVALAFAGIVVAFLPGTAPAGAPVNPRGLLGDLLCLAAGAAWGATTLVVRCSRLAHVPATQVVLYQLTAGCVLLLGAAALLGQLDFAATPLVIGNLVFQSVIVSFASLLAWFHLLRRYLASRLGIFSFLTPLFGVLLGAMLLDEHVSMAFLLGAALVLAGIVLVSASGPLTLLFAARQKQGRVEP</sequence>
<name>A0ABU0XLC5_9BURK</name>
<feature type="domain" description="EamA" evidence="7">
    <location>
        <begin position="160"/>
        <end position="295"/>
    </location>
</feature>
<gene>
    <name evidence="8" type="ORF">RB624_00315</name>
</gene>
<feature type="transmembrane region" description="Helical" evidence="6">
    <location>
        <begin position="278"/>
        <end position="305"/>
    </location>
</feature>
<evidence type="ECO:0000256" key="2">
    <source>
        <dbReference type="ARBA" id="ARBA00007362"/>
    </source>
</evidence>
<dbReference type="PANTHER" id="PTHR32322:SF2">
    <property type="entry name" value="EAMA DOMAIN-CONTAINING PROTEIN"/>
    <property type="match status" value="1"/>
</dbReference>